<evidence type="ECO:0000313" key="3">
    <source>
        <dbReference type="Proteomes" id="UP001515480"/>
    </source>
</evidence>
<feature type="chain" id="PRO_5044220116" description="Secreted protein" evidence="1">
    <location>
        <begin position="16"/>
        <end position="94"/>
    </location>
</feature>
<accession>A0AB34JEV5</accession>
<keyword evidence="3" id="KW-1185">Reference proteome</keyword>
<organism evidence="2 3">
    <name type="scientific">Prymnesium parvum</name>
    <name type="common">Toxic golden alga</name>
    <dbReference type="NCBI Taxonomy" id="97485"/>
    <lineage>
        <taxon>Eukaryota</taxon>
        <taxon>Haptista</taxon>
        <taxon>Haptophyta</taxon>
        <taxon>Prymnesiophyceae</taxon>
        <taxon>Prymnesiales</taxon>
        <taxon>Prymnesiaceae</taxon>
        <taxon>Prymnesium</taxon>
    </lineage>
</organism>
<protein>
    <recommendedName>
        <fullName evidence="4">Secreted protein</fullName>
    </recommendedName>
</protein>
<gene>
    <name evidence="2" type="ORF">AB1Y20_021995</name>
</gene>
<evidence type="ECO:0000256" key="1">
    <source>
        <dbReference type="SAM" id="SignalP"/>
    </source>
</evidence>
<feature type="signal peptide" evidence="1">
    <location>
        <begin position="1"/>
        <end position="15"/>
    </location>
</feature>
<keyword evidence="1" id="KW-0732">Signal</keyword>
<reference evidence="2 3" key="1">
    <citation type="journal article" date="2024" name="Science">
        <title>Giant polyketide synthase enzymes in the biosynthesis of giant marine polyether toxins.</title>
        <authorList>
            <person name="Fallon T.R."/>
            <person name="Shende V.V."/>
            <person name="Wierzbicki I.H."/>
            <person name="Pendleton A.L."/>
            <person name="Watervoot N.F."/>
            <person name="Auber R.P."/>
            <person name="Gonzalez D.J."/>
            <person name="Wisecaver J.H."/>
            <person name="Moore B.S."/>
        </authorList>
    </citation>
    <scope>NUCLEOTIDE SEQUENCE [LARGE SCALE GENOMIC DNA]</scope>
    <source>
        <strain evidence="2 3">12B1</strain>
    </source>
</reference>
<dbReference type="AlphaFoldDB" id="A0AB34JEV5"/>
<evidence type="ECO:0008006" key="4">
    <source>
        <dbReference type="Google" id="ProtNLM"/>
    </source>
</evidence>
<evidence type="ECO:0000313" key="2">
    <source>
        <dbReference type="EMBL" id="KAL1520409.1"/>
    </source>
</evidence>
<name>A0AB34JEV5_PRYPA</name>
<dbReference type="Proteomes" id="UP001515480">
    <property type="component" value="Unassembled WGS sequence"/>
</dbReference>
<proteinExistence type="predicted"/>
<comment type="caution">
    <text evidence="2">The sequence shown here is derived from an EMBL/GenBank/DDBJ whole genome shotgun (WGS) entry which is preliminary data.</text>
</comment>
<dbReference type="EMBL" id="JBGBPQ010000008">
    <property type="protein sequence ID" value="KAL1520409.1"/>
    <property type="molecule type" value="Genomic_DNA"/>
</dbReference>
<sequence>MRALLLLASAGVCSSWCCRACKKCLCESYGKCPSAGLPSPTGPPPRPPLRKALARLLTEHTDRLHGVTNTSSLPEGVPQPGQPLHLQFMTRLGT</sequence>